<feature type="signal peptide" evidence="7">
    <location>
        <begin position="1"/>
        <end position="19"/>
    </location>
</feature>
<feature type="chain" id="PRO_5014414074" evidence="7">
    <location>
        <begin position="20"/>
        <end position="253"/>
    </location>
</feature>
<dbReference type="PROSITE" id="PS51450">
    <property type="entry name" value="LRR"/>
    <property type="match status" value="1"/>
</dbReference>
<dbReference type="InterPro" id="IPR043547">
    <property type="entry name" value="Mimecan/Epiphycan/Opticin"/>
</dbReference>
<dbReference type="STRING" id="336983.ENSCANP00000001899"/>
<evidence type="ECO:0000313" key="8">
    <source>
        <dbReference type="Ensembl" id="ENSCANP00000001899.1"/>
    </source>
</evidence>
<name>A0A2K5HC28_COLAP</name>
<dbReference type="Ensembl" id="ENSCANT00000007892.1">
    <property type="protein sequence ID" value="ENSCANP00000001899.1"/>
    <property type="gene ID" value="ENSCANG00000007131.1"/>
</dbReference>
<reference evidence="8" key="1">
    <citation type="submission" date="2025-08" db="UniProtKB">
        <authorList>
            <consortium name="Ensembl"/>
        </authorList>
    </citation>
    <scope>IDENTIFICATION</scope>
</reference>
<dbReference type="GO" id="GO:0061975">
    <property type="term" value="P:articular cartilage development"/>
    <property type="evidence" value="ECO:0007669"/>
    <property type="project" value="TreeGrafter"/>
</dbReference>
<keyword evidence="9" id="KW-1185">Reference proteome</keyword>
<evidence type="ECO:0000256" key="7">
    <source>
        <dbReference type="SAM" id="SignalP"/>
    </source>
</evidence>
<evidence type="ECO:0000256" key="4">
    <source>
        <dbReference type="ARBA" id="ARBA00022974"/>
    </source>
</evidence>
<dbReference type="GO" id="GO:0060348">
    <property type="term" value="P:bone development"/>
    <property type="evidence" value="ECO:0007669"/>
    <property type="project" value="TreeGrafter"/>
</dbReference>
<dbReference type="PANTHER" id="PTHR46269">
    <property type="entry name" value="EPIPHYCAN-RELATED"/>
    <property type="match status" value="1"/>
</dbReference>
<protein>
    <submittedName>
        <fullName evidence="8">Uncharacterized protein</fullName>
    </submittedName>
</protein>
<dbReference type="OMA" id="RIIHLQF"/>
<dbReference type="InterPro" id="IPR001611">
    <property type="entry name" value="Leu-rich_rpt"/>
</dbReference>
<dbReference type="GO" id="GO:0005615">
    <property type="term" value="C:extracellular space"/>
    <property type="evidence" value="ECO:0007669"/>
    <property type="project" value="TreeGrafter"/>
</dbReference>
<evidence type="ECO:0000256" key="6">
    <source>
        <dbReference type="ARBA" id="ARBA00023180"/>
    </source>
</evidence>
<reference evidence="8" key="2">
    <citation type="submission" date="2025-09" db="UniProtKB">
        <authorList>
            <consortium name="Ensembl"/>
        </authorList>
    </citation>
    <scope>IDENTIFICATION</scope>
</reference>
<keyword evidence="6" id="KW-0325">Glycoprotein</keyword>
<dbReference type="PANTHER" id="PTHR46269:SF1">
    <property type="entry name" value="MIMECAN"/>
    <property type="match status" value="1"/>
</dbReference>
<evidence type="ECO:0000256" key="2">
    <source>
        <dbReference type="ARBA" id="ARBA00022525"/>
    </source>
</evidence>
<keyword evidence="2" id="KW-0964">Secreted</keyword>
<dbReference type="GO" id="GO:0031012">
    <property type="term" value="C:extracellular matrix"/>
    <property type="evidence" value="ECO:0007669"/>
    <property type="project" value="TreeGrafter"/>
</dbReference>
<keyword evidence="5" id="KW-1015">Disulfide bond</keyword>
<organism evidence="8 9">
    <name type="scientific">Colobus angolensis palliatus</name>
    <name type="common">Peters' Angolan colobus</name>
    <dbReference type="NCBI Taxonomy" id="336983"/>
    <lineage>
        <taxon>Eukaryota</taxon>
        <taxon>Metazoa</taxon>
        <taxon>Chordata</taxon>
        <taxon>Craniata</taxon>
        <taxon>Vertebrata</taxon>
        <taxon>Euteleostomi</taxon>
        <taxon>Mammalia</taxon>
        <taxon>Eutheria</taxon>
        <taxon>Euarchontoglires</taxon>
        <taxon>Primates</taxon>
        <taxon>Haplorrhini</taxon>
        <taxon>Catarrhini</taxon>
        <taxon>Cercopithecidae</taxon>
        <taxon>Colobinae</taxon>
        <taxon>Colobus</taxon>
    </lineage>
</organism>
<accession>A0A2K5HC28</accession>
<comment type="subcellular location">
    <subcellularLocation>
        <location evidence="1">Secreted</location>
    </subcellularLocation>
</comment>
<evidence type="ECO:0000313" key="9">
    <source>
        <dbReference type="Proteomes" id="UP000233080"/>
    </source>
</evidence>
<dbReference type="Gene3D" id="3.80.10.10">
    <property type="entry name" value="Ribonuclease Inhibitor"/>
    <property type="match status" value="1"/>
</dbReference>
<dbReference type="InterPro" id="IPR032675">
    <property type="entry name" value="LRR_dom_sf"/>
</dbReference>
<keyword evidence="3 7" id="KW-0732">Signal</keyword>
<keyword evidence="4" id="KW-0654">Proteoglycan</keyword>
<dbReference type="SUPFAM" id="SSF52058">
    <property type="entry name" value="L domain-like"/>
    <property type="match status" value="1"/>
</dbReference>
<evidence type="ECO:0000256" key="5">
    <source>
        <dbReference type="ARBA" id="ARBA00023157"/>
    </source>
</evidence>
<evidence type="ECO:0000256" key="3">
    <source>
        <dbReference type="ARBA" id="ARBA00022729"/>
    </source>
</evidence>
<evidence type="ECO:0000256" key="1">
    <source>
        <dbReference type="ARBA" id="ARBA00004613"/>
    </source>
</evidence>
<dbReference type="Proteomes" id="UP000233080">
    <property type="component" value="Unassembled WGS sequence"/>
</dbReference>
<sequence>MKTLQSTLLLLLFVPLIKPAPPAQQDSRIIYDYGTDNFEESIFSQDYEDKYLDGKNIKKPLSTERHSAKYFQTIVHIFTILFPNLEMPTCLLCVCLSGSVYCEEVDIDAVPPLPKESAYLYARFNKIKKLTAKDFADICKLNWNMIIKLPKNNKLKAFVISSNSDKLNNVTFLYLDHNALESVPLNLPESLRVIHLQFNNIASITDDTFCKANDTSYIRDRIEEIRLEGNPVVLGKHPNSFICLKRLPIGSYF</sequence>
<proteinExistence type="predicted"/>
<dbReference type="AlphaFoldDB" id="A0A2K5HC28"/>